<dbReference type="Proteomes" id="UP000789342">
    <property type="component" value="Unassembled WGS sequence"/>
</dbReference>
<dbReference type="EMBL" id="CAJVPV010019721">
    <property type="protein sequence ID" value="CAG8712092.1"/>
    <property type="molecule type" value="Genomic_DNA"/>
</dbReference>
<feature type="non-terminal residue" evidence="2">
    <location>
        <position position="71"/>
    </location>
</feature>
<accession>A0A9N9HYX9</accession>
<proteinExistence type="predicted"/>
<evidence type="ECO:0000313" key="3">
    <source>
        <dbReference type="Proteomes" id="UP000789342"/>
    </source>
</evidence>
<feature type="non-terminal residue" evidence="2">
    <location>
        <position position="1"/>
    </location>
</feature>
<keyword evidence="3" id="KW-1185">Reference proteome</keyword>
<name>A0A9N9HYX9_9GLOM</name>
<comment type="caution">
    <text evidence="2">The sequence shown here is derived from an EMBL/GenBank/DDBJ whole genome shotgun (WGS) entry which is preliminary data.</text>
</comment>
<reference evidence="2" key="1">
    <citation type="submission" date="2021-06" db="EMBL/GenBank/DDBJ databases">
        <authorList>
            <person name="Kallberg Y."/>
            <person name="Tangrot J."/>
            <person name="Rosling A."/>
        </authorList>
    </citation>
    <scope>NUCLEOTIDE SEQUENCE</scope>
    <source>
        <strain evidence="2">CL551</strain>
    </source>
</reference>
<gene>
    <name evidence="2" type="ORF">AMORRO_LOCUS12753</name>
</gene>
<evidence type="ECO:0000256" key="1">
    <source>
        <dbReference type="SAM" id="MobiDB-lite"/>
    </source>
</evidence>
<sequence length="71" mass="7902">NVEIYIFVFILSSTPLFTIENMPKAPKTKKVKTTETKPTRRSSRIAAKKATDQKVQGLYKGTAARTKSSAK</sequence>
<evidence type="ECO:0000313" key="2">
    <source>
        <dbReference type="EMBL" id="CAG8712092.1"/>
    </source>
</evidence>
<dbReference type="AlphaFoldDB" id="A0A9N9HYX9"/>
<organism evidence="2 3">
    <name type="scientific">Acaulospora morrowiae</name>
    <dbReference type="NCBI Taxonomy" id="94023"/>
    <lineage>
        <taxon>Eukaryota</taxon>
        <taxon>Fungi</taxon>
        <taxon>Fungi incertae sedis</taxon>
        <taxon>Mucoromycota</taxon>
        <taxon>Glomeromycotina</taxon>
        <taxon>Glomeromycetes</taxon>
        <taxon>Diversisporales</taxon>
        <taxon>Acaulosporaceae</taxon>
        <taxon>Acaulospora</taxon>
    </lineage>
</organism>
<protein>
    <submittedName>
        <fullName evidence="2">2114_t:CDS:1</fullName>
    </submittedName>
</protein>
<feature type="region of interest" description="Disordered" evidence="1">
    <location>
        <begin position="25"/>
        <end position="71"/>
    </location>
</feature>